<evidence type="ECO:0000313" key="4">
    <source>
        <dbReference type="Proteomes" id="UP000002051"/>
    </source>
</evidence>
<dbReference type="EnsemblPlants" id="AES77204">
    <property type="protein sequence ID" value="AES77204"/>
    <property type="gene ID" value="MTR_7g005720"/>
</dbReference>
<dbReference type="EMBL" id="CM001223">
    <property type="protein sequence ID" value="AES77204.1"/>
    <property type="molecule type" value="Genomic_DNA"/>
</dbReference>
<reference evidence="2 4" key="2">
    <citation type="journal article" date="2014" name="BMC Genomics">
        <title>An improved genome release (version Mt4.0) for the model legume Medicago truncatula.</title>
        <authorList>
            <person name="Tang H."/>
            <person name="Krishnakumar V."/>
            <person name="Bidwell S."/>
            <person name="Rosen B."/>
            <person name="Chan A."/>
            <person name="Zhou S."/>
            <person name="Gentzbittel L."/>
            <person name="Childs K.L."/>
            <person name="Yandell M."/>
            <person name="Gundlach H."/>
            <person name="Mayer K.F."/>
            <person name="Schwartz D.C."/>
            <person name="Town C.D."/>
        </authorList>
    </citation>
    <scope>GENOME REANNOTATION</scope>
    <source>
        <strain evidence="3 4">cv. Jemalong A17</strain>
    </source>
</reference>
<name>G7KWM4_MEDTR</name>
<evidence type="ECO:0000313" key="2">
    <source>
        <dbReference type="EMBL" id="AES77204.1"/>
    </source>
</evidence>
<evidence type="ECO:0000256" key="1">
    <source>
        <dbReference type="SAM" id="MobiDB-lite"/>
    </source>
</evidence>
<organism evidence="2 4">
    <name type="scientific">Medicago truncatula</name>
    <name type="common">Barrel medic</name>
    <name type="synonym">Medicago tribuloides</name>
    <dbReference type="NCBI Taxonomy" id="3880"/>
    <lineage>
        <taxon>Eukaryota</taxon>
        <taxon>Viridiplantae</taxon>
        <taxon>Streptophyta</taxon>
        <taxon>Embryophyta</taxon>
        <taxon>Tracheophyta</taxon>
        <taxon>Spermatophyta</taxon>
        <taxon>Magnoliopsida</taxon>
        <taxon>eudicotyledons</taxon>
        <taxon>Gunneridae</taxon>
        <taxon>Pentapetalae</taxon>
        <taxon>rosids</taxon>
        <taxon>fabids</taxon>
        <taxon>Fabales</taxon>
        <taxon>Fabaceae</taxon>
        <taxon>Papilionoideae</taxon>
        <taxon>50 kb inversion clade</taxon>
        <taxon>NPAAA clade</taxon>
        <taxon>Hologalegina</taxon>
        <taxon>IRL clade</taxon>
        <taxon>Trifolieae</taxon>
        <taxon>Medicago</taxon>
    </lineage>
</organism>
<accession>G7KWM4</accession>
<proteinExistence type="predicted"/>
<reference evidence="3" key="3">
    <citation type="submission" date="2015-04" db="UniProtKB">
        <authorList>
            <consortium name="EnsemblPlants"/>
        </authorList>
    </citation>
    <scope>IDENTIFICATION</scope>
    <source>
        <strain evidence="3">cv. Jemalong A17</strain>
    </source>
</reference>
<dbReference type="HOGENOM" id="CLU_2726025_0_0_1"/>
<feature type="region of interest" description="Disordered" evidence="1">
    <location>
        <begin position="47"/>
        <end position="72"/>
    </location>
</feature>
<reference evidence="2 4" key="1">
    <citation type="journal article" date="2011" name="Nature">
        <title>The Medicago genome provides insight into the evolution of rhizobial symbioses.</title>
        <authorList>
            <person name="Young N.D."/>
            <person name="Debelle F."/>
            <person name="Oldroyd G.E."/>
            <person name="Geurts R."/>
            <person name="Cannon S.B."/>
            <person name="Udvardi M.K."/>
            <person name="Benedito V.A."/>
            <person name="Mayer K.F."/>
            <person name="Gouzy J."/>
            <person name="Schoof H."/>
            <person name="Van de Peer Y."/>
            <person name="Proost S."/>
            <person name="Cook D.R."/>
            <person name="Meyers B.C."/>
            <person name="Spannagl M."/>
            <person name="Cheung F."/>
            <person name="De Mita S."/>
            <person name="Krishnakumar V."/>
            <person name="Gundlach H."/>
            <person name="Zhou S."/>
            <person name="Mudge J."/>
            <person name="Bharti A.K."/>
            <person name="Murray J.D."/>
            <person name="Naoumkina M.A."/>
            <person name="Rosen B."/>
            <person name="Silverstein K.A."/>
            <person name="Tang H."/>
            <person name="Rombauts S."/>
            <person name="Zhao P.X."/>
            <person name="Zhou P."/>
            <person name="Barbe V."/>
            <person name="Bardou P."/>
            <person name="Bechner M."/>
            <person name="Bellec A."/>
            <person name="Berger A."/>
            <person name="Berges H."/>
            <person name="Bidwell S."/>
            <person name="Bisseling T."/>
            <person name="Choisne N."/>
            <person name="Couloux A."/>
            <person name="Denny R."/>
            <person name="Deshpande S."/>
            <person name="Dai X."/>
            <person name="Doyle J.J."/>
            <person name="Dudez A.M."/>
            <person name="Farmer A.D."/>
            <person name="Fouteau S."/>
            <person name="Franken C."/>
            <person name="Gibelin C."/>
            <person name="Gish J."/>
            <person name="Goldstein S."/>
            <person name="Gonzalez A.J."/>
            <person name="Green P.J."/>
            <person name="Hallab A."/>
            <person name="Hartog M."/>
            <person name="Hua A."/>
            <person name="Humphray S.J."/>
            <person name="Jeong D.H."/>
            <person name="Jing Y."/>
            <person name="Jocker A."/>
            <person name="Kenton S.M."/>
            <person name="Kim D.J."/>
            <person name="Klee K."/>
            <person name="Lai H."/>
            <person name="Lang C."/>
            <person name="Lin S."/>
            <person name="Macmil S.L."/>
            <person name="Magdelenat G."/>
            <person name="Matthews L."/>
            <person name="McCorrison J."/>
            <person name="Monaghan E.L."/>
            <person name="Mun J.H."/>
            <person name="Najar F.Z."/>
            <person name="Nicholson C."/>
            <person name="Noirot C."/>
            <person name="O'Bleness M."/>
            <person name="Paule C.R."/>
            <person name="Poulain J."/>
            <person name="Prion F."/>
            <person name="Qin B."/>
            <person name="Qu C."/>
            <person name="Retzel E.F."/>
            <person name="Riddle C."/>
            <person name="Sallet E."/>
            <person name="Samain S."/>
            <person name="Samson N."/>
            <person name="Sanders I."/>
            <person name="Saurat O."/>
            <person name="Scarpelli C."/>
            <person name="Schiex T."/>
            <person name="Segurens B."/>
            <person name="Severin A.J."/>
            <person name="Sherrier D.J."/>
            <person name="Shi R."/>
            <person name="Sims S."/>
            <person name="Singer S.R."/>
            <person name="Sinharoy S."/>
            <person name="Sterck L."/>
            <person name="Viollet A."/>
            <person name="Wang B.B."/>
            <person name="Wang K."/>
            <person name="Wang M."/>
            <person name="Wang X."/>
            <person name="Warfsmann J."/>
            <person name="Weissenbach J."/>
            <person name="White D.D."/>
            <person name="White J.D."/>
            <person name="Wiley G.B."/>
            <person name="Wincker P."/>
            <person name="Xing Y."/>
            <person name="Yang L."/>
            <person name="Yao Z."/>
            <person name="Ying F."/>
            <person name="Zhai J."/>
            <person name="Zhou L."/>
            <person name="Zuber A."/>
            <person name="Denarie J."/>
            <person name="Dixon R.A."/>
            <person name="May G.D."/>
            <person name="Schwartz D.C."/>
            <person name="Rogers J."/>
            <person name="Quetier F."/>
            <person name="Town C.D."/>
            <person name="Roe B.A."/>
        </authorList>
    </citation>
    <scope>NUCLEOTIDE SEQUENCE [LARGE SCALE GENOMIC DNA]</scope>
    <source>
        <strain evidence="2">A17</strain>
        <strain evidence="3 4">cv. Jemalong A17</strain>
    </source>
</reference>
<feature type="compositionally biased region" description="Low complexity" evidence="1">
    <location>
        <begin position="58"/>
        <end position="72"/>
    </location>
</feature>
<gene>
    <name evidence="2" type="ordered locus">MTR_7g005720</name>
</gene>
<dbReference type="AlphaFoldDB" id="G7KWM4"/>
<keyword evidence="4" id="KW-1185">Reference proteome</keyword>
<dbReference type="PaxDb" id="3880-AES77204"/>
<evidence type="ECO:0000313" key="3">
    <source>
        <dbReference type="EnsemblPlants" id="AES77204"/>
    </source>
</evidence>
<protein>
    <submittedName>
        <fullName evidence="2 3">Uncharacterized protein</fullName>
    </submittedName>
</protein>
<sequence length="72" mass="7593">MEAGRGDGDLGKQAKSGFYPLPDAGASEAAPLTTLTLSLHRTLNLISTTTPHRRNPQTTVSSVLLRSSTTVQ</sequence>
<dbReference type="Proteomes" id="UP000002051">
    <property type="component" value="Unassembled WGS sequence"/>
</dbReference>